<dbReference type="PANTHER" id="PTHR48098">
    <property type="entry name" value="ENTEROCHELIN ESTERASE-RELATED"/>
    <property type="match status" value="1"/>
</dbReference>
<organism evidence="2 3">
    <name type="scientific">Marinagarivorans cellulosilyticus</name>
    <dbReference type="NCBI Taxonomy" id="2721545"/>
    <lineage>
        <taxon>Bacteria</taxon>
        <taxon>Pseudomonadati</taxon>
        <taxon>Pseudomonadota</taxon>
        <taxon>Gammaproteobacteria</taxon>
        <taxon>Cellvibrionales</taxon>
        <taxon>Cellvibrionaceae</taxon>
        <taxon>Marinagarivorans</taxon>
    </lineage>
</organism>
<dbReference type="AlphaFoldDB" id="A0AAN1WGW8"/>
<dbReference type="PANTHER" id="PTHR48098:SF6">
    <property type="entry name" value="FERRI-BACILLIBACTIN ESTERASE BESA"/>
    <property type="match status" value="1"/>
</dbReference>
<evidence type="ECO:0008006" key="4">
    <source>
        <dbReference type="Google" id="ProtNLM"/>
    </source>
</evidence>
<evidence type="ECO:0000313" key="3">
    <source>
        <dbReference type="Proteomes" id="UP001320119"/>
    </source>
</evidence>
<evidence type="ECO:0000256" key="1">
    <source>
        <dbReference type="SAM" id="SignalP"/>
    </source>
</evidence>
<dbReference type="SUPFAM" id="SSF53474">
    <property type="entry name" value="alpha/beta-Hydrolases"/>
    <property type="match status" value="1"/>
</dbReference>
<dbReference type="InterPro" id="IPR050583">
    <property type="entry name" value="Mycobacterial_A85_antigen"/>
</dbReference>
<dbReference type="InterPro" id="IPR000801">
    <property type="entry name" value="Esterase-like"/>
</dbReference>
<sequence length="377" mass="41665">MKSFFRSAALVLAASCLFGGQALAQENIDIMASIEGEAYVVEGARVHKIQSTIVDQLYEVRISVPGSYHSQPDQEYPIIYVLDGQWNFTMATDIVGKIGYDGMIPEAIVAAITWGAEGDNPNQLRGRDFTPSEIPGVQLSGGASDFLQAIEEEIIPQVESLYRGNGERVLTGSSLGGLFTTYAMLEKPYLFAGYVALSAPYNIEQEYFDRRLAEIENTRTLNGTRAYFGVGSLDFNKEQVATFVSSLKSKQLKGLRSKLKISNGVGHAGVEPIGYTHGYQYVFKRRSLKLNKELLNQYAGNYESFPGLPLLTLQVKDCKLYLELPGAPLIHLRANSKTEFYANGVDYDLTFAKNEEGIMTFNINVQGSSFPFTQIES</sequence>
<keyword evidence="1" id="KW-0732">Signal</keyword>
<protein>
    <recommendedName>
        <fullName evidence="4">Esterase</fullName>
    </recommendedName>
</protein>
<dbReference type="Gene3D" id="3.40.50.1820">
    <property type="entry name" value="alpha/beta hydrolase"/>
    <property type="match status" value="1"/>
</dbReference>
<proteinExistence type="predicted"/>
<dbReference type="Pfam" id="PF00756">
    <property type="entry name" value="Esterase"/>
    <property type="match status" value="1"/>
</dbReference>
<dbReference type="KEGG" id="marq:MARGE09_P1579"/>
<evidence type="ECO:0000313" key="2">
    <source>
        <dbReference type="EMBL" id="BCD97378.1"/>
    </source>
</evidence>
<feature type="signal peptide" evidence="1">
    <location>
        <begin position="1"/>
        <end position="24"/>
    </location>
</feature>
<reference evidence="2 3" key="1">
    <citation type="journal article" date="2022" name="IScience">
        <title>An ultrasensitive nanofiber-based assay for enzymatic hydrolysis and deep-sea microbial degradation of cellulose.</title>
        <authorList>
            <person name="Tsudome M."/>
            <person name="Tachioka M."/>
            <person name="Miyazaki M."/>
            <person name="Uchimura K."/>
            <person name="Tsuda M."/>
            <person name="Takaki Y."/>
            <person name="Deguchi S."/>
        </authorList>
    </citation>
    <scope>NUCLEOTIDE SEQUENCE [LARGE SCALE GENOMIC DNA]</scope>
    <source>
        <strain evidence="2 3">GE09</strain>
    </source>
</reference>
<gene>
    <name evidence="2" type="ORF">MARGE09_P1579</name>
</gene>
<dbReference type="RefSeq" id="WP_236986850.1">
    <property type="nucleotide sequence ID" value="NZ_AP023086.1"/>
</dbReference>
<dbReference type="InterPro" id="IPR029058">
    <property type="entry name" value="AB_hydrolase_fold"/>
</dbReference>
<feature type="chain" id="PRO_5042920797" description="Esterase" evidence="1">
    <location>
        <begin position="25"/>
        <end position="377"/>
    </location>
</feature>
<name>A0AAN1WGW8_9GAMM</name>
<accession>A0AAN1WGW8</accession>
<dbReference type="EMBL" id="AP023086">
    <property type="protein sequence ID" value="BCD97378.1"/>
    <property type="molecule type" value="Genomic_DNA"/>
</dbReference>
<keyword evidence="3" id="KW-1185">Reference proteome</keyword>
<dbReference type="Proteomes" id="UP001320119">
    <property type="component" value="Chromosome"/>
</dbReference>